<dbReference type="OrthoDB" id="1935308at2759"/>
<keyword evidence="3" id="KW-1185">Reference proteome</keyword>
<feature type="region of interest" description="Disordered" evidence="1">
    <location>
        <begin position="45"/>
        <end position="64"/>
    </location>
</feature>
<feature type="compositionally biased region" description="Polar residues" evidence="1">
    <location>
        <begin position="199"/>
        <end position="209"/>
    </location>
</feature>
<protein>
    <submittedName>
        <fullName evidence="2">Uncharacterized protein</fullName>
    </submittedName>
</protein>
<reference evidence="2" key="1">
    <citation type="submission" date="2021-08" db="EMBL/GenBank/DDBJ databases">
        <title>WGS assembly of Ceratopteris richardii.</title>
        <authorList>
            <person name="Marchant D.B."/>
            <person name="Chen G."/>
            <person name="Jenkins J."/>
            <person name="Shu S."/>
            <person name="Leebens-Mack J."/>
            <person name="Grimwood J."/>
            <person name="Schmutz J."/>
            <person name="Soltis P."/>
            <person name="Soltis D."/>
            <person name="Chen Z.-H."/>
        </authorList>
    </citation>
    <scope>NUCLEOTIDE SEQUENCE</scope>
    <source>
        <strain evidence="2">Whitten #5841</strain>
        <tissue evidence="2">Leaf</tissue>
    </source>
</reference>
<dbReference type="EMBL" id="CM035407">
    <property type="protein sequence ID" value="KAH7445090.1"/>
    <property type="molecule type" value="Genomic_DNA"/>
</dbReference>
<proteinExistence type="predicted"/>
<name>A0A8T2VD00_CERRI</name>
<evidence type="ECO:0000313" key="3">
    <source>
        <dbReference type="Proteomes" id="UP000825935"/>
    </source>
</evidence>
<feature type="compositionally biased region" description="Low complexity" evidence="1">
    <location>
        <begin position="176"/>
        <end position="191"/>
    </location>
</feature>
<evidence type="ECO:0000256" key="1">
    <source>
        <dbReference type="SAM" id="MobiDB-lite"/>
    </source>
</evidence>
<comment type="caution">
    <text evidence="2">The sequence shown here is derived from an EMBL/GenBank/DDBJ whole genome shotgun (WGS) entry which is preliminary data.</text>
</comment>
<feature type="region of interest" description="Disordered" evidence="1">
    <location>
        <begin position="166"/>
        <end position="213"/>
    </location>
</feature>
<organism evidence="2 3">
    <name type="scientific">Ceratopteris richardii</name>
    <name type="common">Triangle waterfern</name>
    <dbReference type="NCBI Taxonomy" id="49495"/>
    <lineage>
        <taxon>Eukaryota</taxon>
        <taxon>Viridiplantae</taxon>
        <taxon>Streptophyta</taxon>
        <taxon>Embryophyta</taxon>
        <taxon>Tracheophyta</taxon>
        <taxon>Polypodiopsida</taxon>
        <taxon>Polypodiidae</taxon>
        <taxon>Polypodiales</taxon>
        <taxon>Pteridineae</taxon>
        <taxon>Pteridaceae</taxon>
        <taxon>Parkerioideae</taxon>
        <taxon>Ceratopteris</taxon>
    </lineage>
</organism>
<gene>
    <name evidence="2" type="ORF">KP509_02G106100</name>
</gene>
<evidence type="ECO:0000313" key="2">
    <source>
        <dbReference type="EMBL" id="KAH7445090.1"/>
    </source>
</evidence>
<dbReference type="Proteomes" id="UP000825935">
    <property type="component" value="Chromosome 2"/>
</dbReference>
<dbReference type="AlphaFoldDB" id="A0A8T2VD00"/>
<accession>A0A8T2VD00</accession>
<sequence>MGFERDVAEGPDLMELVGSRAESTEQKIEASLVDGGLDINKTEVLQAQKQEQVKPEGHDDDDDDAEAADVCTAMASTGLSVRVHVPRDNPRCTFYPRESKKPMHDQVTRLRMEDQQAMEDVCTDACGSGCMCGGCGGGMTSPCRRRVLHHIHHECFRPTPHCDSPFISDSDESSQRRSSGSGSSSHSHSSAGGCGIASNGSTPRASTPSPLGIRTRSWSTAAADAAWDSAASIARTISSSF</sequence>